<evidence type="ECO:0000313" key="5">
    <source>
        <dbReference type="Proteomes" id="UP000182276"/>
    </source>
</evidence>
<sequence>MRQGLTSRLARIFTAAIAGSVMLCASAAEPLQLSSEESARYLAELRRLYLTTSDRQALLAHGNGLLETYALRAGYQVGQADAQDVLYRLDLGSPGQLRVREERRGPGSEVAVRNRSLSVFGLDPYLEYRCLEQEPSCTVSSPADGEPLVRIMRDQQGAAELAKALSFLIRNLQKG</sequence>
<dbReference type="AlphaFoldDB" id="A0A8D3Y4V9"/>
<dbReference type="EMBL" id="CP007511">
    <property type="protein sequence ID" value="AJE16936.1"/>
    <property type="molecule type" value="Genomic_DNA"/>
</dbReference>
<dbReference type="EMBL" id="FNHO01000006">
    <property type="protein sequence ID" value="SDM61098.1"/>
    <property type="molecule type" value="Genomic_DNA"/>
</dbReference>
<evidence type="ECO:0000256" key="1">
    <source>
        <dbReference type="SAM" id="SignalP"/>
    </source>
</evidence>
<feature type="signal peptide" evidence="1">
    <location>
        <begin position="1"/>
        <end position="27"/>
    </location>
</feature>
<reference evidence="4" key="1">
    <citation type="submission" date="2014-03" db="EMBL/GenBank/DDBJ databases">
        <title>Complete genome of Pseudomonas balearica DSM 6083T, a sewage water isolate from an enrichment with 2-methylnaphthalene.</title>
        <authorList>
            <person name="Salva-Serra F."/>
            <person name="Jaen-Luchoro D."/>
            <person name="Busquets A."/>
            <person name="Pena A."/>
            <person name="Gomila M."/>
            <person name="Bosch R."/>
            <person name="Nogales B."/>
            <person name="Garcia-Valdes E."/>
            <person name="Lalucat J."/>
            <person name="Bennasar A."/>
        </authorList>
    </citation>
    <scope>NUCLEOTIDE SEQUENCE [LARGE SCALE GENOMIC DNA]</scope>
    <source>
        <strain evidence="4">DSM 6083</strain>
    </source>
</reference>
<name>A0A8D3Y4V9_9GAMM</name>
<dbReference type="KEGG" id="pbm:CL52_18520"/>
<dbReference type="Proteomes" id="UP000031271">
    <property type="component" value="Chromosome"/>
</dbReference>
<evidence type="ECO:0000313" key="3">
    <source>
        <dbReference type="EMBL" id="SDM61098.1"/>
    </source>
</evidence>
<dbReference type="Proteomes" id="UP000182276">
    <property type="component" value="Unassembled WGS sequence"/>
</dbReference>
<keyword evidence="1" id="KW-0732">Signal</keyword>
<gene>
    <name evidence="2" type="ORF">CL52_18520</name>
    <name evidence="3" type="ORF">SAMN05660875_106216</name>
</gene>
<keyword evidence="5" id="KW-1185">Reference proteome</keyword>
<reference evidence="3 5" key="2">
    <citation type="submission" date="2016-10" db="EMBL/GenBank/DDBJ databases">
        <authorList>
            <person name="Varghese N."/>
            <person name="Submissions S."/>
        </authorList>
    </citation>
    <scope>NUCLEOTIDE SEQUENCE [LARGE SCALE GENOMIC DNA]</scope>
    <source>
        <strain evidence="3 5">DSM 6083</strain>
    </source>
</reference>
<accession>A0A8D3Y4V9</accession>
<reference evidence="2 4" key="3">
    <citation type="journal article" name="Genome Announc.">
        <title>Complete Genome Sequence of Pseudomonas balearica DSM 6083T.</title>
        <authorList>
            <person name="Bennasar-Figueras A."/>
            <person name="Salva-Serra F."/>
            <person name="Jaen-Luchoro D."/>
            <person name="Segui C."/>
            <person name="Aliaga F."/>
            <person name="Busquets A."/>
            <person name="Gomila M."/>
            <person name="Moore E.R."/>
            <person name="Lalucat J."/>
        </authorList>
    </citation>
    <scope>NUCLEOTIDE SEQUENCE [LARGE SCALE GENOMIC DNA]</scope>
    <source>
        <strain evidence="4">DSM 6083</strain>
        <strain evidence="2">DSM6083</strain>
    </source>
</reference>
<evidence type="ECO:0000313" key="2">
    <source>
        <dbReference type="EMBL" id="AJE16936.1"/>
    </source>
</evidence>
<organism evidence="2 4">
    <name type="scientific">Stutzerimonas balearica DSM 6083</name>
    <dbReference type="NCBI Taxonomy" id="1123016"/>
    <lineage>
        <taxon>Bacteria</taxon>
        <taxon>Pseudomonadati</taxon>
        <taxon>Pseudomonadota</taxon>
        <taxon>Gammaproteobacteria</taxon>
        <taxon>Pseudomonadales</taxon>
        <taxon>Pseudomonadaceae</taxon>
        <taxon>Stutzerimonas</taxon>
    </lineage>
</organism>
<proteinExistence type="predicted"/>
<protein>
    <submittedName>
        <fullName evidence="2">Uncharacterized protein</fullName>
    </submittedName>
</protein>
<feature type="chain" id="PRO_5034601424" evidence="1">
    <location>
        <begin position="28"/>
        <end position="175"/>
    </location>
</feature>
<evidence type="ECO:0000313" key="4">
    <source>
        <dbReference type="Proteomes" id="UP000031271"/>
    </source>
</evidence>